<evidence type="ECO:0000256" key="2">
    <source>
        <dbReference type="ARBA" id="ARBA00022840"/>
    </source>
</evidence>
<proteinExistence type="predicted"/>
<dbReference type="InterPro" id="IPR014264">
    <property type="entry name" value="PEP-CTERM_resp_reg"/>
</dbReference>
<dbReference type="FunFam" id="3.40.50.300:FF:000006">
    <property type="entry name" value="DNA-binding transcriptional regulator NtrC"/>
    <property type="match status" value="1"/>
</dbReference>
<sequence>MKPLLLIVDDDEEIRTQMKWTLAQDYEVVLAGDRGSALEVFRSAHPAVVLLDLGLPPQPANPEEGLAALSELLTLDSSTKIVIVSGQGDKDNALRAIGAGAYDFLVKPVEVEELKLLLKRCFHVAQLEKEYRRMQQLLQADTFEGMLGTSRVMRNVFDTIRKVATTDAPVLILGESGTGKEMAAQAIHRRSPRKDGPFVAINCSAIPETLLESELFGHEKGAFTGAHAMRKGRIETANGGTLFLDEIGEVPLPIQVKLLRFLQEKRIERVGGRQEINIDARVVAATNADLKKGMAGGTFREDLFYRLAVVQITLPALRERESDVKLLAQCCMQRYSGQIGKNALAFDAEAVRALMRHLWPGNVRELENRVKRAVIMAEGKRITPQDLELESVSGAAAVTTLKEAREAVEREMIQNALRKHSGKIAPAAVELGVSRPTLYELMEKLGIAREAKE</sequence>
<protein>
    <submittedName>
        <fullName evidence="9">Two component, sigma54 specific, transcriptional regulator, Fis family</fullName>
    </submittedName>
</protein>
<keyword evidence="1" id="KW-0547">Nucleotide-binding</keyword>
<dbReference type="CDD" id="cd00156">
    <property type="entry name" value="REC"/>
    <property type="match status" value="1"/>
</dbReference>
<dbReference type="Pfam" id="PF00158">
    <property type="entry name" value="Sigma54_activat"/>
    <property type="match status" value="1"/>
</dbReference>
<dbReference type="InterPro" id="IPR025944">
    <property type="entry name" value="Sigma_54_int_dom_CS"/>
</dbReference>
<dbReference type="PANTHER" id="PTHR32071">
    <property type="entry name" value="TRANSCRIPTIONAL REGULATORY PROTEIN"/>
    <property type="match status" value="1"/>
</dbReference>
<comment type="caution">
    <text evidence="9">The sequence shown here is derived from an EMBL/GenBank/DDBJ whole genome shotgun (WGS) entry which is preliminary data.</text>
</comment>
<evidence type="ECO:0000259" key="8">
    <source>
        <dbReference type="PROSITE" id="PS50110"/>
    </source>
</evidence>
<name>B9XD49_PEDPL</name>
<dbReference type="GO" id="GO:0000160">
    <property type="term" value="P:phosphorelay signal transduction system"/>
    <property type="evidence" value="ECO:0007669"/>
    <property type="project" value="InterPro"/>
</dbReference>
<keyword evidence="3" id="KW-0805">Transcription regulation</keyword>
<dbReference type="Gene3D" id="3.40.50.300">
    <property type="entry name" value="P-loop containing nucleotide triphosphate hydrolases"/>
    <property type="match status" value="1"/>
</dbReference>
<dbReference type="InterPro" id="IPR002078">
    <property type="entry name" value="Sigma_54_int"/>
</dbReference>
<evidence type="ECO:0000256" key="6">
    <source>
        <dbReference type="PROSITE-ProRule" id="PRU00169"/>
    </source>
</evidence>
<organism evidence="9 10">
    <name type="scientific">Pedosphaera parvula (strain Ellin514)</name>
    <dbReference type="NCBI Taxonomy" id="320771"/>
    <lineage>
        <taxon>Bacteria</taxon>
        <taxon>Pseudomonadati</taxon>
        <taxon>Verrucomicrobiota</taxon>
        <taxon>Pedosphaerae</taxon>
        <taxon>Pedosphaerales</taxon>
        <taxon>Pedosphaeraceae</taxon>
        <taxon>Pedosphaera</taxon>
    </lineage>
</organism>
<dbReference type="RefSeq" id="WP_007413747.1">
    <property type="nucleotide sequence ID" value="NZ_ABOX02000005.1"/>
</dbReference>
<dbReference type="InterPro" id="IPR011006">
    <property type="entry name" value="CheY-like_superfamily"/>
</dbReference>
<evidence type="ECO:0000313" key="10">
    <source>
        <dbReference type="Proteomes" id="UP000003688"/>
    </source>
</evidence>
<dbReference type="OrthoDB" id="9771372at2"/>
<evidence type="ECO:0000256" key="1">
    <source>
        <dbReference type="ARBA" id="ARBA00022741"/>
    </source>
</evidence>
<dbReference type="InterPro" id="IPR002197">
    <property type="entry name" value="HTH_Fis"/>
</dbReference>
<gene>
    <name evidence="9" type="ORF">Cflav_PD5030</name>
</gene>
<dbReference type="AlphaFoldDB" id="B9XD49"/>
<dbReference type="EMBL" id="ABOX02000005">
    <property type="protein sequence ID" value="EEF62395.1"/>
    <property type="molecule type" value="Genomic_DNA"/>
</dbReference>
<evidence type="ECO:0000256" key="3">
    <source>
        <dbReference type="ARBA" id="ARBA00023015"/>
    </source>
</evidence>
<keyword evidence="4" id="KW-0238">DNA-binding</keyword>
<evidence type="ECO:0000256" key="4">
    <source>
        <dbReference type="ARBA" id="ARBA00023125"/>
    </source>
</evidence>
<dbReference type="PROSITE" id="PS00676">
    <property type="entry name" value="SIGMA54_INTERACT_2"/>
    <property type="match status" value="1"/>
</dbReference>
<dbReference type="Pfam" id="PF25601">
    <property type="entry name" value="AAA_lid_14"/>
    <property type="match status" value="1"/>
</dbReference>
<dbReference type="Pfam" id="PF02954">
    <property type="entry name" value="HTH_8"/>
    <property type="match status" value="1"/>
</dbReference>
<keyword evidence="2" id="KW-0067">ATP-binding</keyword>
<keyword evidence="10" id="KW-1185">Reference proteome</keyword>
<feature type="modified residue" description="4-aspartylphosphate" evidence="6">
    <location>
        <position position="52"/>
    </location>
</feature>
<dbReference type="SUPFAM" id="SSF46689">
    <property type="entry name" value="Homeodomain-like"/>
    <property type="match status" value="1"/>
</dbReference>
<dbReference type="STRING" id="320771.Cflav_PD5030"/>
<dbReference type="Gene3D" id="1.10.8.60">
    <property type="match status" value="1"/>
</dbReference>
<feature type="domain" description="Sigma-54 factor interaction" evidence="7">
    <location>
        <begin position="146"/>
        <end position="375"/>
    </location>
</feature>
<dbReference type="InterPro" id="IPR027417">
    <property type="entry name" value="P-loop_NTPase"/>
</dbReference>
<dbReference type="PRINTS" id="PR01590">
    <property type="entry name" value="HTHFIS"/>
</dbReference>
<dbReference type="InterPro" id="IPR058031">
    <property type="entry name" value="AAA_lid_NorR"/>
</dbReference>
<dbReference type="InterPro" id="IPR001789">
    <property type="entry name" value="Sig_transdc_resp-reg_receiver"/>
</dbReference>
<dbReference type="SUPFAM" id="SSF52172">
    <property type="entry name" value="CheY-like"/>
    <property type="match status" value="1"/>
</dbReference>
<dbReference type="GO" id="GO:0043565">
    <property type="term" value="F:sequence-specific DNA binding"/>
    <property type="evidence" value="ECO:0007669"/>
    <property type="project" value="InterPro"/>
</dbReference>
<dbReference type="GO" id="GO:0006355">
    <property type="term" value="P:regulation of DNA-templated transcription"/>
    <property type="evidence" value="ECO:0007669"/>
    <property type="project" value="InterPro"/>
</dbReference>
<dbReference type="PANTHER" id="PTHR32071:SF113">
    <property type="entry name" value="ALGINATE BIOSYNTHESIS TRANSCRIPTIONAL REGULATORY PROTEIN ALGB"/>
    <property type="match status" value="1"/>
</dbReference>
<dbReference type="PROSITE" id="PS50045">
    <property type="entry name" value="SIGMA54_INTERACT_4"/>
    <property type="match status" value="1"/>
</dbReference>
<dbReference type="Gene3D" id="3.40.50.2300">
    <property type="match status" value="1"/>
</dbReference>
<dbReference type="InterPro" id="IPR003593">
    <property type="entry name" value="AAA+_ATPase"/>
</dbReference>
<keyword evidence="5" id="KW-0804">Transcription</keyword>
<dbReference type="PROSITE" id="PS00688">
    <property type="entry name" value="SIGMA54_INTERACT_3"/>
    <property type="match status" value="1"/>
</dbReference>
<evidence type="ECO:0000256" key="5">
    <source>
        <dbReference type="ARBA" id="ARBA00023163"/>
    </source>
</evidence>
<feature type="domain" description="Response regulatory" evidence="8">
    <location>
        <begin position="4"/>
        <end position="122"/>
    </location>
</feature>
<dbReference type="SMART" id="SM00382">
    <property type="entry name" value="AAA"/>
    <property type="match status" value="1"/>
</dbReference>
<evidence type="ECO:0000259" key="7">
    <source>
        <dbReference type="PROSITE" id="PS50045"/>
    </source>
</evidence>
<evidence type="ECO:0000313" key="9">
    <source>
        <dbReference type="EMBL" id="EEF62395.1"/>
    </source>
</evidence>
<dbReference type="GO" id="GO:0005524">
    <property type="term" value="F:ATP binding"/>
    <property type="evidence" value="ECO:0007669"/>
    <property type="project" value="UniProtKB-KW"/>
</dbReference>
<reference evidence="9 10" key="1">
    <citation type="journal article" date="2011" name="J. Bacteriol.">
        <title>Genome sequence of 'Pedosphaera parvula' Ellin514, an aerobic Verrucomicrobial isolate from pasture soil.</title>
        <authorList>
            <person name="Kant R."/>
            <person name="van Passel M.W."/>
            <person name="Sangwan P."/>
            <person name="Palva A."/>
            <person name="Lucas S."/>
            <person name="Copeland A."/>
            <person name="Lapidus A."/>
            <person name="Glavina Del Rio T."/>
            <person name="Dalin E."/>
            <person name="Tice H."/>
            <person name="Bruce D."/>
            <person name="Goodwin L."/>
            <person name="Pitluck S."/>
            <person name="Chertkov O."/>
            <person name="Larimer F.W."/>
            <person name="Land M.L."/>
            <person name="Hauser L."/>
            <person name="Brettin T.S."/>
            <person name="Detter J.C."/>
            <person name="Han S."/>
            <person name="de Vos W.M."/>
            <person name="Janssen P.H."/>
            <person name="Smidt H."/>
        </authorList>
    </citation>
    <scope>NUCLEOTIDE SEQUENCE [LARGE SCALE GENOMIC DNA]</scope>
    <source>
        <strain evidence="9 10">Ellin514</strain>
    </source>
</reference>
<accession>B9XD49</accession>
<dbReference type="Proteomes" id="UP000003688">
    <property type="component" value="Unassembled WGS sequence"/>
</dbReference>
<dbReference type="Pfam" id="PF00072">
    <property type="entry name" value="Response_reg"/>
    <property type="match status" value="1"/>
</dbReference>
<dbReference type="CDD" id="cd00009">
    <property type="entry name" value="AAA"/>
    <property type="match status" value="1"/>
</dbReference>
<keyword evidence="6" id="KW-0597">Phosphoprotein</keyword>
<dbReference type="InterPro" id="IPR009057">
    <property type="entry name" value="Homeodomain-like_sf"/>
</dbReference>
<dbReference type="SUPFAM" id="SSF52540">
    <property type="entry name" value="P-loop containing nucleoside triphosphate hydrolases"/>
    <property type="match status" value="1"/>
</dbReference>
<dbReference type="SMART" id="SM00448">
    <property type="entry name" value="REC"/>
    <property type="match status" value="1"/>
</dbReference>
<dbReference type="Gene3D" id="1.10.10.60">
    <property type="entry name" value="Homeodomain-like"/>
    <property type="match status" value="1"/>
</dbReference>
<dbReference type="InterPro" id="IPR025943">
    <property type="entry name" value="Sigma_54_int_dom_ATP-bd_2"/>
</dbReference>
<dbReference type="PROSITE" id="PS50110">
    <property type="entry name" value="RESPONSE_REGULATORY"/>
    <property type="match status" value="1"/>
</dbReference>
<dbReference type="NCBIfam" id="TIGR02915">
    <property type="entry name" value="PEP_resp_reg"/>
    <property type="match status" value="1"/>
</dbReference>